<keyword evidence="5" id="KW-1185">Reference proteome</keyword>
<dbReference type="Proteomes" id="UP001172082">
    <property type="component" value="Unassembled WGS sequence"/>
</dbReference>
<dbReference type="PANTHER" id="PTHR38764">
    <property type="entry name" value="ACYL CARRIER PROTEIN PHOSPHODIESTERASE"/>
    <property type="match status" value="1"/>
</dbReference>
<keyword evidence="3" id="KW-0443">Lipid metabolism</keyword>
<evidence type="ECO:0000256" key="1">
    <source>
        <dbReference type="ARBA" id="ARBA00022516"/>
    </source>
</evidence>
<evidence type="ECO:0000256" key="3">
    <source>
        <dbReference type="ARBA" id="ARBA00023098"/>
    </source>
</evidence>
<dbReference type="PIRSF" id="PIRSF011489">
    <property type="entry name" value="DUF479"/>
    <property type="match status" value="1"/>
</dbReference>
<reference evidence="4" key="1">
    <citation type="submission" date="2023-06" db="EMBL/GenBank/DDBJ databases">
        <title>Genomic of Parafulvivirga corallium.</title>
        <authorList>
            <person name="Wang G."/>
        </authorList>
    </citation>
    <scope>NUCLEOTIDE SEQUENCE</scope>
    <source>
        <strain evidence="4">BMA10</strain>
    </source>
</reference>
<accession>A0ABT8KWB7</accession>
<dbReference type="PANTHER" id="PTHR38764:SF1">
    <property type="entry name" value="ACYL CARRIER PROTEIN PHOSPHODIESTERASE"/>
    <property type="match status" value="1"/>
</dbReference>
<dbReference type="InterPro" id="IPR007431">
    <property type="entry name" value="ACP_PD"/>
</dbReference>
<sequence>MNFLAHIYLSGKSPKVMIGNFIGDFVKGKNYQKYDPEVQMGILLHRQIDWFTDKHEIVDKSKSRLWEKYRHYAGVIVDMFYDHFLAKNWSSYSDVPLDLFVQTTYSTIETYESILPPKARYMFPYMVKNNWLTNYAFVDGIDQALTGMSRRTSFRSNMEKAVEDLKTHYKAFHEEFVEFFPQLIEYSKDFRENYKNKGNSQP</sequence>
<keyword evidence="1" id="KW-0444">Lipid biosynthesis</keyword>
<dbReference type="RefSeq" id="WP_346755092.1">
    <property type="nucleotide sequence ID" value="NZ_JAUJEA010000014.1"/>
</dbReference>
<proteinExistence type="predicted"/>
<comment type="caution">
    <text evidence="4">The sequence shown here is derived from an EMBL/GenBank/DDBJ whole genome shotgun (WGS) entry which is preliminary data.</text>
</comment>
<protein>
    <submittedName>
        <fullName evidence="4">ACP phosphodiesterase</fullName>
    </submittedName>
</protein>
<gene>
    <name evidence="4" type="ORF">QQ008_27010</name>
</gene>
<evidence type="ECO:0000313" key="5">
    <source>
        <dbReference type="Proteomes" id="UP001172082"/>
    </source>
</evidence>
<organism evidence="4 5">
    <name type="scientific">Splendidivirga corallicola</name>
    <dbReference type="NCBI Taxonomy" id="3051826"/>
    <lineage>
        <taxon>Bacteria</taxon>
        <taxon>Pseudomonadati</taxon>
        <taxon>Bacteroidota</taxon>
        <taxon>Cytophagia</taxon>
        <taxon>Cytophagales</taxon>
        <taxon>Splendidivirgaceae</taxon>
        <taxon>Splendidivirga</taxon>
    </lineage>
</organism>
<dbReference type="Pfam" id="PF04336">
    <property type="entry name" value="ACP_PD"/>
    <property type="match status" value="1"/>
</dbReference>
<evidence type="ECO:0000313" key="4">
    <source>
        <dbReference type="EMBL" id="MDN5205069.1"/>
    </source>
</evidence>
<dbReference type="EMBL" id="JAUJEA010000014">
    <property type="protein sequence ID" value="MDN5205069.1"/>
    <property type="molecule type" value="Genomic_DNA"/>
</dbReference>
<evidence type="ECO:0000256" key="2">
    <source>
        <dbReference type="ARBA" id="ARBA00022801"/>
    </source>
</evidence>
<keyword evidence="2" id="KW-0378">Hydrolase</keyword>
<name>A0ABT8KWB7_9BACT</name>